<dbReference type="RefSeq" id="WP_150408388.1">
    <property type="nucleotide sequence ID" value="NZ_VXLC01000053.1"/>
</dbReference>
<dbReference type="InterPro" id="IPR029063">
    <property type="entry name" value="SAM-dependent_MTases_sf"/>
</dbReference>
<dbReference type="AlphaFoldDB" id="A0A5N0DKP4"/>
<evidence type="ECO:0000313" key="1">
    <source>
        <dbReference type="EMBL" id="KAA8877256.1"/>
    </source>
</evidence>
<dbReference type="Proteomes" id="UP000323876">
    <property type="component" value="Unassembled WGS sequence"/>
</dbReference>
<dbReference type="InterPro" id="IPR010743">
    <property type="entry name" value="Methionine_synth_MetW"/>
</dbReference>
<accession>A0A5N0DKP4</accession>
<gene>
    <name evidence="1" type="ORF">F3087_45205</name>
</gene>
<dbReference type="GO" id="GO:0008168">
    <property type="term" value="F:methyltransferase activity"/>
    <property type="evidence" value="ECO:0007669"/>
    <property type="project" value="UniProtKB-KW"/>
</dbReference>
<dbReference type="Pfam" id="PF07021">
    <property type="entry name" value="MetW"/>
    <property type="match status" value="1"/>
</dbReference>
<keyword evidence="2" id="KW-1185">Reference proteome</keyword>
<sequence length="201" mass="22464">MSTSLIYRNATLYELLIRALYGRYYTARYRAVAALVPDGASVVDLCCGPATLYTRYLRQKSVDYTGLDRNDRFVGKLTKAGGQGKVWNLTSAEPLPEADYVLMQASLYHFLPEATPVLDRMLTAARKQVIIAEPVRNMASSDNRVLAAVGQRFTNAGDGVQAHRFTEPTLDDFFRPYESQVVRQELIAGGREKLYVLDATI</sequence>
<organism evidence="1 2">
    <name type="scientific">Nocardia colli</name>
    <dbReference type="NCBI Taxonomy" id="2545717"/>
    <lineage>
        <taxon>Bacteria</taxon>
        <taxon>Bacillati</taxon>
        <taxon>Actinomycetota</taxon>
        <taxon>Actinomycetes</taxon>
        <taxon>Mycobacteriales</taxon>
        <taxon>Nocardiaceae</taxon>
        <taxon>Nocardia</taxon>
    </lineage>
</organism>
<keyword evidence="1" id="KW-0489">Methyltransferase</keyword>
<dbReference type="EMBL" id="VXLC01000053">
    <property type="protein sequence ID" value="KAA8877256.1"/>
    <property type="molecule type" value="Genomic_DNA"/>
</dbReference>
<dbReference type="SUPFAM" id="SSF53335">
    <property type="entry name" value="S-adenosyl-L-methionine-dependent methyltransferases"/>
    <property type="match status" value="1"/>
</dbReference>
<dbReference type="CDD" id="cd02440">
    <property type="entry name" value="AdoMet_MTases"/>
    <property type="match status" value="1"/>
</dbReference>
<name>A0A5N0DKP4_9NOCA</name>
<proteinExistence type="predicted"/>
<comment type="caution">
    <text evidence="1">The sequence shown here is derived from an EMBL/GenBank/DDBJ whole genome shotgun (WGS) entry which is preliminary data.</text>
</comment>
<dbReference type="OrthoDB" id="4531020at2"/>
<protein>
    <submittedName>
        <fullName evidence="1">Class I SAM-dependent methyltransferase</fullName>
    </submittedName>
</protein>
<dbReference type="Gene3D" id="3.40.50.150">
    <property type="entry name" value="Vaccinia Virus protein VP39"/>
    <property type="match status" value="1"/>
</dbReference>
<keyword evidence="1" id="KW-0808">Transferase</keyword>
<reference evidence="1 2" key="1">
    <citation type="submission" date="2019-09" db="EMBL/GenBank/DDBJ databases">
        <authorList>
            <person name="Wang X."/>
        </authorList>
    </citation>
    <scope>NUCLEOTIDE SEQUENCE [LARGE SCALE GENOMIC DNA]</scope>
    <source>
        <strain evidence="1 2">CICC 11023</strain>
    </source>
</reference>
<dbReference type="GO" id="GO:0032259">
    <property type="term" value="P:methylation"/>
    <property type="evidence" value="ECO:0007669"/>
    <property type="project" value="UniProtKB-KW"/>
</dbReference>
<evidence type="ECO:0000313" key="2">
    <source>
        <dbReference type="Proteomes" id="UP000323876"/>
    </source>
</evidence>